<proteinExistence type="predicted"/>
<dbReference type="AlphaFoldDB" id="A0A2H1J2J7"/>
<evidence type="ECO:0000313" key="1">
    <source>
        <dbReference type="EMBL" id="SMX81452.1"/>
    </source>
</evidence>
<name>A0A2H1J2J7_BREAU</name>
<protein>
    <submittedName>
        <fullName evidence="1">Uncharacterized protein</fullName>
    </submittedName>
</protein>
<accession>A0A2H1J2J7</accession>
<gene>
    <name evidence="1" type="ORF">BAUR920_01644</name>
</gene>
<reference evidence="2" key="1">
    <citation type="submission" date="2017-03" db="EMBL/GenBank/DDBJ databases">
        <authorList>
            <person name="Monnet C."/>
        </authorList>
    </citation>
    <scope>NUCLEOTIDE SEQUENCE [LARGE SCALE GENOMIC DNA]</scope>
    <source>
        <strain evidence="2">CNRZ 920</strain>
    </source>
</reference>
<evidence type="ECO:0000313" key="2">
    <source>
        <dbReference type="Proteomes" id="UP000234289"/>
    </source>
</evidence>
<dbReference type="EMBL" id="FXZG01000008">
    <property type="protein sequence ID" value="SMX81452.1"/>
    <property type="molecule type" value="Genomic_DNA"/>
</dbReference>
<organism evidence="1 2">
    <name type="scientific">Brevibacterium aurantiacum</name>
    <dbReference type="NCBI Taxonomy" id="273384"/>
    <lineage>
        <taxon>Bacteria</taxon>
        <taxon>Bacillati</taxon>
        <taxon>Actinomycetota</taxon>
        <taxon>Actinomycetes</taxon>
        <taxon>Micrococcales</taxon>
        <taxon>Brevibacteriaceae</taxon>
        <taxon>Brevibacterium</taxon>
    </lineage>
</organism>
<dbReference type="Proteomes" id="UP000234289">
    <property type="component" value="Unassembled WGS sequence"/>
</dbReference>
<sequence length="57" mass="6097">MDRSQVRTGGGARVMAILRNLGTSIHRLAGPTGIAAVSRFYNRGPNSPLKSPDFEKA</sequence>